<dbReference type="InterPro" id="IPR023213">
    <property type="entry name" value="CAT-like_dom_sf"/>
</dbReference>
<dbReference type="RefSeq" id="WP_192039376.1">
    <property type="nucleotide sequence ID" value="NZ_JACYWE010000005.1"/>
</dbReference>
<dbReference type="GO" id="GO:0044550">
    <property type="term" value="P:secondary metabolite biosynthetic process"/>
    <property type="evidence" value="ECO:0007669"/>
    <property type="project" value="TreeGrafter"/>
</dbReference>
<dbReference type="GO" id="GO:0043041">
    <property type="term" value="P:amino acid activation for nonribosomal peptide biosynthetic process"/>
    <property type="evidence" value="ECO:0007669"/>
    <property type="project" value="TreeGrafter"/>
</dbReference>
<dbReference type="SMART" id="SM00823">
    <property type="entry name" value="PKS_PP"/>
    <property type="match status" value="2"/>
</dbReference>
<feature type="domain" description="Carrier" evidence="5">
    <location>
        <begin position="1543"/>
        <end position="1618"/>
    </location>
</feature>
<dbReference type="GO" id="GO:0005737">
    <property type="term" value="C:cytoplasm"/>
    <property type="evidence" value="ECO:0007669"/>
    <property type="project" value="TreeGrafter"/>
</dbReference>
<dbReference type="Gene3D" id="3.40.50.980">
    <property type="match status" value="5"/>
</dbReference>
<dbReference type="Gene3D" id="3.30.300.30">
    <property type="match status" value="2"/>
</dbReference>
<feature type="domain" description="Carrier" evidence="5">
    <location>
        <begin position="491"/>
        <end position="566"/>
    </location>
</feature>
<dbReference type="PROSITE" id="PS50075">
    <property type="entry name" value="CARRIER"/>
    <property type="match status" value="2"/>
</dbReference>
<dbReference type="InterPro" id="IPR020845">
    <property type="entry name" value="AMP-binding_CS"/>
</dbReference>
<dbReference type="CDD" id="cd05930">
    <property type="entry name" value="A_NRPS"/>
    <property type="match status" value="2"/>
</dbReference>
<accession>A0A927PLK2</accession>
<comment type="cofactor">
    <cofactor evidence="1">
        <name>pantetheine 4'-phosphate</name>
        <dbReference type="ChEBI" id="CHEBI:47942"/>
    </cofactor>
</comment>
<dbReference type="PROSITE" id="PS00012">
    <property type="entry name" value="PHOSPHOPANTETHEINE"/>
    <property type="match status" value="2"/>
</dbReference>
<dbReference type="InterPro" id="IPR020806">
    <property type="entry name" value="PKS_PP-bd"/>
</dbReference>
<dbReference type="PANTHER" id="PTHR45527:SF1">
    <property type="entry name" value="FATTY ACID SYNTHASE"/>
    <property type="match status" value="1"/>
</dbReference>
<dbReference type="InterPro" id="IPR009081">
    <property type="entry name" value="PP-bd_ACP"/>
</dbReference>
<protein>
    <submittedName>
        <fullName evidence="6">Amino acid adenylation domain-containing protein</fullName>
    </submittedName>
</protein>
<dbReference type="InterPro" id="IPR029058">
    <property type="entry name" value="AB_hydrolase_fold"/>
</dbReference>
<dbReference type="GO" id="GO:0008610">
    <property type="term" value="P:lipid biosynthetic process"/>
    <property type="evidence" value="ECO:0007669"/>
    <property type="project" value="UniProtKB-ARBA"/>
</dbReference>
<dbReference type="Pfam" id="PF00501">
    <property type="entry name" value="AMP-binding"/>
    <property type="match status" value="3"/>
</dbReference>
<dbReference type="InterPro" id="IPR045851">
    <property type="entry name" value="AMP-bd_C_sf"/>
</dbReference>
<dbReference type="PANTHER" id="PTHR45527">
    <property type="entry name" value="NONRIBOSOMAL PEPTIDE SYNTHETASE"/>
    <property type="match status" value="1"/>
</dbReference>
<feature type="non-terminal residue" evidence="6">
    <location>
        <position position="1"/>
    </location>
</feature>
<evidence type="ECO:0000313" key="6">
    <source>
        <dbReference type="EMBL" id="MBD8506928.1"/>
    </source>
</evidence>
<dbReference type="Gene3D" id="2.30.38.10">
    <property type="entry name" value="Luciferase, Domain 3"/>
    <property type="match status" value="2"/>
</dbReference>
<dbReference type="Gene3D" id="3.30.559.10">
    <property type="entry name" value="Chloramphenicol acetyltransferase-like domain"/>
    <property type="match status" value="2"/>
</dbReference>
<dbReference type="Gene3D" id="3.40.50.1820">
    <property type="entry name" value="alpha/beta hydrolase"/>
    <property type="match status" value="1"/>
</dbReference>
<evidence type="ECO:0000259" key="5">
    <source>
        <dbReference type="PROSITE" id="PS50075"/>
    </source>
</evidence>
<proteinExistence type="predicted"/>
<dbReference type="Gene3D" id="3.30.559.30">
    <property type="entry name" value="Nonribosomal peptide synthetase, condensation domain"/>
    <property type="match status" value="2"/>
</dbReference>
<dbReference type="InterPro" id="IPR010071">
    <property type="entry name" value="AA_adenyl_dom"/>
</dbReference>
<dbReference type="NCBIfam" id="TIGR01733">
    <property type="entry name" value="AA-adenyl-dom"/>
    <property type="match status" value="2"/>
</dbReference>
<dbReference type="InterPro" id="IPR036736">
    <property type="entry name" value="ACP-like_sf"/>
</dbReference>
<name>A0A927PLK2_9ACTN</name>
<dbReference type="SUPFAM" id="SSF52777">
    <property type="entry name" value="CoA-dependent acyltransferases"/>
    <property type="match status" value="4"/>
</dbReference>
<dbReference type="PROSITE" id="PS00455">
    <property type="entry name" value="AMP_BINDING"/>
    <property type="match status" value="2"/>
</dbReference>
<sequence>RDPERTAILDGARALSYAELDAWTNQLARLLIAEGAGPEAVVAIGASRGLATLAAIWAITKAGAAYLPIDPAHPPERAADMIRRSGAILGITSTGAPLPGGVRQLDLSDPATSDRASAAPGHRIQDHERRSGLRPSNAAYIIFTSGSTGTPKGVVVPHAGLATVAREELRILGVSADSRVTHLASPSFDAAVFEMLMALCASATTVVVPPSITAGEALASVLAEQRITHAFLTPSVLASLGAPGAAQHLRALAVAGEACPPELVDAWAPHVAMHNLYGPTETTIWTTTTDAMRPGEPVTIGRPIAGNAVLVLDDRLRPVPVGVPGELYIVSVGEARGYLGQHELTAARFVANPYGKPGQRMYRSGDLVRWDHDRSLHYVGRTDFQVKLRGLRIELGEAEALIASHPGVTAAVAMVHRDESLGDHLIAYITATRPSIDIAEVRAHVARRAPSYLVPTQILLVPEWPVTVNGKLDRARLPRPDFASTSAAHRSPATPTEEILADVFTEVLGAARISTTTSFFDLGGNSLSAAKVAARASDALGTTMSVRDLFDAPSIVELASRLGQRGSSRRAPLAPMPRPAELPLSLAQLRMRILNDIEPDTAVYNIPLAIRLRGPLDEDAMSAALDDVLARHEVLRTVYPSTSNGPIQVILPVERAPRLERRTAATAAEAHRHAMEIVTTFFDAGAAIPMRAGLITISGTDDHILAVAVHHVSADGASMAPLARDLMIAYQARTDGREPGWNPLPVQYADFAIWQRGILGDPSDPSSLAATELRYWTSQLAELPALLPLPTDHPRPARQGTRGATYRAHLPADAMDSLAGLAREHRATPFMAMHAALAVLLSTYSGTTDIAIGTPIAGRGEAMLDDLVGMFVNTLVLRLHIDGSRSFTDLLAEARRVDLEAFDHTDIPFEQVVEAVGPPRSRAHTPLFQVMLSFQNQAVPVLRLAGLEAEFLEADGATAKFDLQFTITEPTEDAPREVIVTYAADLFDHATIEALVDRLLLLIGHVTALPGAPLRDHPLLTAREREQVTAWGTGAAASPPATPLARLREQVRERPEARAVVDADGSLTYAELDDWSEQLAHQLVARGTGPDDVVALAVPRSRAWIVGMVAAWKAGAAYLPVDPSQPSSRIATILGDTGARIVLCAPGLEHSDAIEPGRAITLGSTPDPAPPGDQHGLPDRWAEPGAGQRLGYVITTSGSTGKPKPTLVPFGGILNTLAWYLDELELGPGEGVLVASAPTFDLTQKQVWSALSTGATLHLAEPRFDPASILRTVSSEGIVLANMAPSAFEALVEADVEGILTRAHTVYLGGEPIRMNMVRALIDRGVSVINSYGPTEASDSVARWTVTTDIDPAPIGTPIRNARLHLLDEWLRPVPPGLPGELYIGGLPVARGYGNLPALTAQRFVADPFAAVGGARLYRTGDLVRWRRDGSLDYLGRTDFQVKIRGLRIELGETEAALLALDTVNQALVLADGDQLIAYAATGSVDEEFPRAARAALASTLPDYMIPAHIIALPEFPLSASGKIDRRALPAPGSVPGITGGVAPSTASEKLLAGIFADVLGIEHVTADTSFFELGGHSLTALKVVARASAATGTTLRAQDIFEQPTVAGLASILDTRATGPARPPLEPRVHPAHPPLSPAQERMHILNRWDPTLATYNIPVALRLRGTLDRGALRAAVQDILERHIMLRTIYPSADGEPYQRVLDARAVSATVLTEHSIAPADAADHVLGLVSRGFDVTTDAPIRIELLRTAPNEHILALVVHHIAADGESVPPLVRDMIAAYAARIAGAKPAWSPLRISYLDYAAWQHDLLGAPTDPGSLWAEQITYWRRALAGTPDELDLPLDKPRPAIPSAEGGAVDLPLPPGLQERLAATARRTGTTTFMVLHAGLAAMLARITGSSDIVVGTPTAGRSDPALADLVGMFVNTLPLRTFIDPAATAMEVLDEARRADIGAYSNADVPFEAIVDAVMPRRPITHSPVYQVLLTVDGAKPGAATLAGLEVDVLDHGLHVAKTDLTFGIVEDDSGLSGIITYRRDLFEERTVRRIAEWYATILDALVSSPEARVGDITLEAHEEAASGLEPAATPDSIAGPPVPGAPTTLLHAIDAAIEHDPTAIAARHEGRALTYRNLDRRSSRLARLLLLRGARAGTTVRVAIPPSIEALIALLAAAKTGAAIAMTAGKPDRPAPGADLGIALDGDGIDEHAATEWVLLDDAATAAALKQQPPGPITFYDRPHPLRDADPAIILSHGDEPIALTQLGTALLLESGSEPTGHLLLLKAMATGTPLDLEEAPETAGGSASLAAMLLEGEAGAVEPAPGIVLRLLDARLEPASSGELYACDAGLASYVAAGAGPTSVALVADPRATSPGGRLIRLGLRARLAPSGTIELQD</sequence>
<dbReference type="SUPFAM" id="SSF47336">
    <property type="entry name" value="ACP-like"/>
    <property type="match status" value="2"/>
</dbReference>
<dbReference type="Pfam" id="PF00668">
    <property type="entry name" value="Condensation"/>
    <property type="match status" value="2"/>
</dbReference>
<comment type="caution">
    <text evidence="6">The sequence shown here is derived from an EMBL/GenBank/DDBJ whole genome shotgun (WGS) entry which is preliminary data.</text>
</comment>
<organism evidence="6 7">
    <name type="scientific">Lolliginicoccus lacisalsi</name>
    <dbReference type="NCBI Taxonomy" id="2742202"/>
    <lineage>
        <taxon>Bacteria</taxon>
        <taxon>Bacillati</taxon>
        <taxon>Actinomycetota</taxon>
        <taxon>Actinomycetes</taxon>
        <taxon>Mycobacteriales</taxon>
        <taxon>Hoyosellaceae</taxon>
        <taxon>Lolliginicoccus</taxon>
    </lineage>
</organism>
<dbReference type="GO" id="GO:0031177">
    <property type="term" value="F:phosphopantetheine binding"/>
    <property type="evidence" value="ECO:0007669"/>
    <property type="project" value="InterPro"/>
</dbReference>
<dbReference type="SUPFAM" id="SSF56801">
    <property type="entry name" value="Acetyl-CoA synthetase-like"/>
    <property type="match status" value="3"/>
</dbReference>
<feature type="region of interest" description="Disordered" evidence="4">
    <location>
        <begin position="106"/>
        <end position="132"/>
    </location>
</feature>
<gene>
    <name evidence="6" type="ORF">HT102_10550</name>
</gene>
<keyword evidence="2" id="KW-0596">Phosphopantetheine</keyword>
<dbReference type="EMBL" id="JACYWE010000005">
    <property type="protein sequence ID" value="MBD8506928.1"/>
    <property type="molecule type" value="Genomic_DNA"/>
</dbReference>
<dbReference type="InterPro" id="IPR000873">
    <property type="entry name" value="AMP-dep_synth/lig_dom"/>
</dbReference>
<evidence type="ECO:0000256" key="1">
    <source>
        <dbReference type="ARBA" id="ARBA00001957"/>
    </source>
</evidence>
<dbReference type="InterPro" id="IPR006162">
    <property type="entry name" value="Ppantetheine_attach_site"/>
</dbReference>
<dbReference type="GO" id="GO:0003824">
    <property type="term" value="F:catalytic activity"/>
    <property type="evidence" value="ECO:0007669"/>
    <property type="project" value="InterPro"/>
</dbReference>
<keyword evidence="3" id="KW-0597">Phosphoprotein</keyword>
<dbReference type="Gene3D" id="1.10.1200.10">
    <property type="entry name" value="ACP-like"/>
    <property type="match status" value="1"/>
</dbReference>
<reference evidence="6" key="1">
    <citation type="submission" date="2020-09" db="EMBL/GenBank/DDBJ databases">
        <title>Hoyosella lacisalsi sp. nov., a halotolerant actinobacterium isolated from soil of Lake Gudzhirganskoe.</title>
        <authorList>
            <person name="Yang Q."/>
            <person name="Guo P.Y."/>
            <person name="Liu S.W."/>
            <person name="Li F.N."/>
            <person name="Sun C.H."/>
        </authorList>
    </citation>
    <scope>NUCLEOTIDE SEQUENCE</scope>
    <source>
        <strain evidence="6">G463</strain>
    </source>
</reference>
<dbReference type="InterPro" id="IPR025110">
    <property type="entry name" value="AMP-bd_C"/>
</dbReference>
<keyword evidence="7" id="KW-1185">Reference proteome</keyword>
<dbReference type="InterPro" id="IPR001242">
    <property type="entry name" value="Condensation_dom"/>
</dbReference>
<dbReference type="Pfam" id="PF13193">
    <property type="entry name" value="AMP-binding_C"/>
    <property type="match status" value="2"/>
</dbReference>
<dbReference type="Proteomes" id="UP000642993">
    <property type="component" value="Unassembled WGS sequence"/>
</dbReference>
<evidence type="ECO:0000256" key="2">
    <source>
        <dbReference type="ARBA" id="ARBA00022450"/>
    </source>
</evidence>
<dbReference type="FunFam" id="2.30.38.10:FF:000001">
    <property type="entry name" value="Non-ribosomal peptide synthetase PvdI"/>
    <property type="match status" value="1"/>
</dbReference>
<dbReference type="FunFam" id="1.10.1200.10:FF:000005">
    <property type="entry name" value="Nonribosomal peptide synthetase 1"/>
    <property type="match status" value="1"/>
</dbReference>
<dbReference type="CDD" id="cd19540">
    <property type="entry name" value="LCL_NRPS-like"/>
    <property type="match status" value="2"/>
</dbReference>
<evidence type="ECO:0000256" key="3">
    <source>
        <dbReference type="ARBA" id="ARBA00022553"/>
    </source>
</evidence>
<evidence type="ECO:0000313" key="7">
    <source>
        <dbReference type="Proteomes" id="UP000642993"/>
    </source>
</evidence>
<evidence type="ECO:0000256" key="4">
    <source>
        <dbReference type="SAM" id="MobiDB-lite"/>
    </source>
</evidence>
<dbReference type="Pfam" id="PF00550">
    <property type="entry name" value="PP-binding"/>
    <property type="match status" value="2"/>
</dbReference>